<keyword evidence="1" id="KW-0472">Membrane</keyword>
<evidence type="ECO:0000313" key="3">
    <source>
        <dbReference type="EMBL" id="WAR19122.1"/>
    </source>
</evidence>
<proteinExistence type="predicted"/>
<reference evidence="3" key="1">
    <citation type="submission" date="2022-11" db="EMBL/GenBank/DDBJ databases">
        <title>Centuries of genome instability and evolution in soft-shell clam transmissible cancer (bioRxiv).</title>
        <authorList>
            <person name="Hart S.F.M."/>
            <person name="Yonemitsu M.A."/>
            <person name="Giersch R.M."/>
            <person name="Beal B.F."/>
            <person name="Arriagada G."/>
            <person name="Davis B.W."/>
            <person name="Ostrander E.A."/>
            <person name="Goff S.P."/>
            <person name="Metzger M.J."/>
        </authorList>
    </citation>
    <scope>NUCLEOTIDE SEQUENCE</scope>
    <source>
        <strain evidence="3">MELC-2E11</strain>
        <tissue evidence="3">Siphon/mantle</tissue>
    </source>
</reference>
<feature type="domain" description="Molybdenum cofactor sulfurase middle" evidence="2">
    <location>
        <begin position="40"/>
        <end position="161"/>
    </location>
</feature>
<keyword evidence="1" id="KW-0812">Transmembrane</keyword>
<feature type="transmembrane region" description="Helical" evidence="1">
    <location>
        <begin position="12"/>
        <end position="30"/>
    </location>
</feature>
<accession>A0ABY7FDM1</accession>
<evidence type="ECO:0000313" key="4">
    <source>
        <dbReference type="Proteomes" id="UP001164746"/>
    </source>
</evidence>
<dbReference type="EMBL" id="CP111022">
    <property type="protein sequence ID" value="WAR19122.1"/>
    <property type="molecule type" value="Genomic_DNA"/>
</dbReference>
<keyword evidence="1" id="KW-1133">Transmembrane helix</keyword>
<organism evidence="3 4">
    <name type="scientific">Mya arenaria</name>
    <name type="common">Soft-shell clam</name>
    <dbReference type="NCBI Taxonomy" id="6604"/>
    <lineage>
        <taxon>Eukaryota</taxon>
        <taxon>Metazoa</taxon>
        <taxon>Spiralia</taxon>
        <taxon>Lophotrochozoa</taxon>
        <taxon>Mollusca</taxon>
        <taxon>Bivalvia</taxon>
        <taxon>Autobranchia</taxon>
        <taxon>Heteroconchia</taxon>
        <taxon>Euheterodonta</taxon>
        <taxon>Imparidentia</taxon>
        <taxon>Neoheterodontei</taxon>
        <taxon>Myida</taxon>
        <taxon>Myoidea</taxon>
        <taxon>Myidae</taxon>
        <taxon>Mya</taxon>
    </lineage>
</organism>
<dbReference type="InterPro" id="IPR005303">
    <property type="entry name" value="MOCOS_middle"/>
</dbReference>
<name>A0ABY7FDM1_MYAAR</name>
<protein>
    <submittedName>
        <fullName evidence="3">MARC1-like protein</fullName>
    </submittedName>
</protein>
<dbReference type="SUPFAM" id="SSF141673">
    <property type="entry name" value="MOSC N-terminal domain-like"/>
    <property type="match status" value="1"/>
</dbReference>
<dbReference type="Pfam" id="PF03476">
    <property type="entry name" value="MOSC_N"/>
    <property type="match status" value="1"/>
</dbReference>
<evidence type="ECO:0000259" key="2">
    <source>
        <dbReference type="Pfam" id="PF03476"/>
    </source>
</evidence>
<keyword evidence="4" id="KW-1185">Reference proteome</keyword>
<gene>
    <name evidence="3" type="ORF">MAR_000960</name>
</gene>
<evidence type="ECO:0000256" key="1">
    <source>
        <dbReference type="SAM" id="Phobius"/>
    </source>
</evidence>
<dbReference type="Proteomes" id="UP001164746">
    <property type="component" value="Chromosome 11"/>
</dbReference>
<sequence>MTIMSMPLNNETLVALLVGSVVKFLGLGIISSRKRKELVGHVSRLYVFPLKSARELPGETHEVELTEYGIVYRGAGDRHWLVTRNGDMMTMKQSARLTLINTSLEADFLCLDAQGMDTLRLSLQPEVDPKRVSNVTVKETPLPALDLGDKAAAWVSAVLRMDGLRLHHAAPGLQRRLSCKVQKAWPTQIADTDEVAFQDFGHCMIMTESSLDELNDRLPEQMSAIPFRPNNMSGNETDEEVTFRTVTTRDEAADEVGATNKIEGALRELSVNAKSDPRRRVCIHMQQRHEGNILTGTRASESRTAVGVI</sequence>